<feature type="chain" id="PRO_5032562071" description="Secreted protein" evidence="1">
    <location>
        <begin position="38"/>
        <end position="900"/>
    </location>
</feature>
<reference evidence="2 3" key="1">
    <citation type="submission" date="2020-07" db="EMBL/GenBank/DDBJ databases">
        <title>Sequencing the genomes of 1000 actinobacteria strains.</title>
        <authorList>
            <person name="Klenk H.-P."/>
        </authorList>
    </citation>
    <scope>NUCLEOTIDE SEQUENCE [LARGE SCALE GENOMIC DNA]</scope>
    <source>
        <strain evidence="2 3">DSM 103833</strain>
    </source>
</reference>
<proteinExistence type="predicted"/>
<dbReference type="SUPFAM" id="SSF53474">
    <property type="entry name" value="alpha/beta-Hydrolases"/>
    <property type="match status" value="1"/>
</dbReference>
<sequence length="900" mass="95038">MESFRAIALTVRRTLLVAALGAAPLLATTGTASPAGAAEPDGPAWEVVDHGDGSFEVSWTSGRRFPTTSDRPTIVGDGLDFGPPTVSADGRTVTASVTADAAPEAADLDVVLSGDRLDEPGFDPSAVGTATPLAERATTALEAADPGLPGAFEIVSSDYELPGVKLPGMPQPIEMVGHVVEPAAGAETGPRPLVLFLHGRHSVCYNPDDPDDGGGRWPCQAPAKEIPSHLGYDHTQRILATQGYATVSIRVNGINAQDHRLADGGADARAAIVQEHLDHWVTLAGEHQVDMDQVVLVGHSRGGEGVDRAAIQIGPGAPYDVVGQVLLAPVDFAWHTAPGVPTVTVLPYCDGDVFDLQGQRFTDVARDLAPGDTSLKSSVLVMGANHNYFNSEWTPSTAAAPSWDDWGGERDKTCGTRHEGRLSAREQRSVGTAYVAGAVRLFTGEDDYLPQYDGSPVHVPSVGDAEVLSHAIGGGRSMRRPGIDATRTLPSGAETQLCTGVVTYESAAFGMCGRDSGRHVAPHWASQGDRVPTRRFLEMSWEAAGATGGLRFSDPLDLTADRLELRVILDVGYAAPDLQVRVSDSSGGTALLDPVTGTEPIRLPRMSYGTKLWAQALLVDASAATGVDLADITAVELVASNAEGRLWVTDLASAPAVLPAPPADALPQVDIGTISVEEGDKGTHTAKVPYTITGAVTDPARFVAITAGEERGSSQRVVIDVAPGQTSGTIPLTWVGDTYFSRARLVQITAWPLTGIATDDYIGGLRIVEDDPEPVITVDAPRRVVEGKAIEVTISSDIPLGRAFRIYASADKGKGEPLRGSDVPATWLAEHSEAADDRVGRPLWRLHVWLRGRIQAGETSTTLRIPTVADGRKEGAEFLDLDLWMNDRPEQVRVKVVDAG</sequence>
<dbReference type="Proteomes" id="UP000530424">
    <property type="component" value="Unassembled WGS sequence"/>
</dbReference>
<accession>A0A853C6F5</accession>
<dbReference type="AlphaFoldDB" id="A0A853C6F5"/>
<keyword evidence="3" id="KW-1185">Reference proteome</keyword>
<feature type="signal peptide" evidence="1">
    <location>
        <begin position="1"/>
        <end position="37"/>
    </location>
</feature>
<evidence type="ECO:0000313" key="3">
    <source>
        <dbReference type="Proteomes" id="UP000530424"/>
    </source>
</evidence>
<dbReference type="EMBL" id="JACCFP010000001">
    <property type="protein sequence ID" value="NYJ01803.1"/>
    <property type="molecule type" value="Genomic_DNA"/>
</dbReference>
<dbReference type="InterPro" id="IPR029058">
    <property type="entry name" value="AB_hydrolase_fold"/>
</dbReference>
<keyword evidence="1" id="KW-0732">Signal</keyword>
<organism evidence="2 3">
    <name type="scientific">Nocardioides thalensis</name>
    <dbReference type="NCBI Taxonomy" id="1914755"/>
    <lineage>
        <taxon>Bacteria</taxon>
        <taxon>Bacillati</taxon>
        <taxon>Actinomycetota</taxon>
        <taxon>Actinomycetes</taxon>
        <taxon>Propionibacteriales</taxon>
        <taxon>Nocardioidaceae</taxon>
        <taxon>Nocardioides</taxon>
    </lineage>
</organism>
<dbReference type="RefSeq" id="WP_179668245.1">
    <property type="nucleotide sequence ID" value="NZ_JACCFP010000001.1"/>
</dbReference>
<dbReference type="Gene3D" id="3.40.50.1820">
    <property type="entry name" value="alpha/beta hydrolase"/>
    <property type="match status" value="1"/>
</dbReference>
<evidence type="ECO:0000313" key="2">
    <source>
        <dbReference type="EMBL" id="NYJ01803.1"/>
    </source>
</evidence>
<protein>
    <recommendedName>
        <fullName evidence="4">Secreted protein</fullName>
    </recommendedName>
</protein>
<gene>
    <name evidence="2" type="ORF">HNR19_002501</name>
</gene>
<evidence type="ECO:0008006" key="4">
    <source>
        <dbReference type="Google" id="ProtNLM"/>
    </source>
</evidence>
<evidence type="ECO:0000256" key="1">
    <source>
        <dbReference type="SAM" id="SignalP"/>
    </source>
</evidence>
<comment type="caution">
    <text evidence="2">The sequence shown here is derived from an EMBL/GenBank/DDBJ whole genome shotgun (WGS) entry which is preliminary data.</text>
</comment>
<name>A0A853C6F5_9ACTN</name>